<keyword evidence="1" id="KW-0175">Coiled coil</keyword>
<name>A0ABX1YSR0_9BACL</name>
<gene>
    <name evidence="2" type="ORF">GC101_35375</name>
</gene>
<reference evidence="2 3" key="1">
    <citation type="submission" date="2019-10" db="EMBL/GenBank/DDBJ databases">
        <title>Description of Paenibacillus terricola sp. nov.</title>
        <authorList>
            <person name="Carlier A."/>
            <person name="Qi S."/>
        </authorList>
    </citation>
    <scope>NUCLEOTIDE SEQUENCE [LARGE SCALE GENOMIC DNA]</scope>
    <source>
        <strain evidence="2 3">LMG 31459</strain>
    </source>
</reference>
<accession>A0ABX1YSR0</accession>
<comment type="caution">
    <text evidence="2">The sequence shown here is derived from an EMBL/GenBank/DDBJ whole genome shotgun (WGS) entry which is preliminary data.</text>
</comment>
<dbReference type="EMBL" id="WHOB01000098">
    <property type="protein sequence ID" value="NOU84133.1"/>
    <property type="molecule type" value="Genomic_DNA"/>
</dbReference>
<sequence length="662" mass="77111">MNFKIEQIVLWPKDITKQTRKLIFKLDKVNIITGDSQKGKSSIIPIIDYCLGSSKCTIPVGVIREKTEWFGLVIVVGSKRMLIARKEPGIHIQSAEVYIDDEITILNELPRPYGKTNTKSLKNKLNEISGMPQLTLSDNSDSDSPGKRASFRDFSAFQFQPQHIVANPYTLFFKADTAEHQERLKNIFPLVLGAIDKKTLLLKQELKLLEQELQKKQKIRNEMRRISNNWILQLRDYYSKAREYGLLHNAPDVSEHWAAYRYITYLKEISTSPTRRILQVEKNATERAVDELNALTENEIEISREIGTQRNQLYKLTNLYKSEGQFHGSLKIQEERIEPVRWLADLVGEAEVCIFCGAVNNKAHEDLQHLKDHLEKINASSNFIESSYGILDREIIKRKTMLSELEGSLNTVRKQKELLQVRSEELRKIRQTENEVYRFLGRLEKALEDYVLVNEDDTLQIEIFELEQKVNSIKQQIDPKKLKDKLERQIDRVSQDIMRYAKHLGVENPDDTILLDTVNLTLRKKSGGREDFLWEIGSGANWMGYHIATMLALHDHFANLEWNAVPQFLVIDQPSQVYFPDKLQKLSDIDYLPEDILKVQKIFTAFDYHFSPRRENPTQIILIEHADEITWQSHKHIVHVVKRWRDDDPSEDNALIPKDWLT</sequence>
<dbReference type="Pfam" id="PF12532">
    <property type="entry name" value="DUF3732"/>
    <property type="match status" value="1"/>
</dbReference>
<dbReference type="InterPro" id="IPR027417">
    <property type="entry name" value="P-loop_NTPase"/>
</dbReference>
<evidence type="ECO:0000256" key="1">
    <source>
        <dbReference type="SAM" id="Coils"/>
    </source>
</evidence>
<dbReference type="Proteomes" id="UP000596857">
    <property type="component" value="Unassembled WGS sequence"/>
</dbReference>
<feature type="coiled-coil region" evidence="1">
    <location>
        <begin position="360"/>
        <end position="435"/>
    </location>
</feature>
<proteinExistence type="predicted"/>
<dbReference type="RefSeq" id="WP_171721101.1">
    <property type="nucleotide sequence ID" value="NZ_WHOB01000098.1"/>
</dbReference>
<feature type="coiled-coil region" evidence="1">
    <location>
        <begin position="199"/>
        <end position="229"/>
    </location>
</feature>
<dbReference type="Gene3D" id="3.40.50.300">
    <property type="entry name" value="P-loop containing nucleotide triphosphate hydrolases"/>
    <property type="match status" value="1"/>
</dbReference>
<organism evidence="2 3">
    <name type="scientific">Paenibacillus phytohabitans</name>
    <dbReference type="NCBI Taxonomy" id="2654978"/>
    <lineage>
        <taxon>Bacteria</taxon>
        <taxon>Bacillati</taxon>
        <taxon>Bacillota</taxon>
        <taxon>Bacilli</taxon>
        <taxon>Bacillales</taxon>
        <taxon>Paenibacillaceae</taxon>
        <taxon>Paenibacillus</taxon>
    </lineage>
</organism>
<evidence type="ECO:0000313" key="2">
    <source>
        <dbReference type="EMBL" id="NOU84133.1"/>
    </source>
</evidence>
<dbReference type="InterPro" id="IPR022205">
    <property type="entry name" value="DUF3732"/>
</dbReference>
<keyword evidence="3" id="KW-1185">Reference proteome</keyword>
<evidence type="ECO:0000313" key="3">
    <source>
        <dbReference type="Proteomes" id="UP000596857"/>
    </source>
</evidence>
<protein>
    <submittedName>
        <fullName evidence="2">DUF3732 domain-containing protein</fullName>
    </submittedName>
</protein>